<reference evidence="17 18" key="1">
    <citation type="submission" date="2018-05" db="EMBL/GenBank/DDBJ databases">
        <title>Genetic diversity of glacier-inhabiting Cryobacterium bacteria in China and description of Cryobacterium mengkeensis sp. nov. and Arthrobacter glacialis sp. nov.</title>
        <authorList>
            <person name="Liu Q."/>
            <person name="Xin Y.-H."/>
        </authorList>
    </citation>
    <scope>NUCLEOTIDE SEQUENCE [LARGE SCALE GENOMIC DNA]</scope>
    <source>
        <strain evidence="17 18">GP3</strain>
    </source>
</reference>
<dbReference type="InterPro" id="IPR040999">
    <property type="entry name" value="Mak_N_cap"/>
</dbReference>
<dbReference type="Pfam" id="PF00128">
    <property type="entry name" value="Alpha-amylase"/>
    <property type="match status" value="1"/>
</dbReference>
<dbReference type="NCBIfam" id="TIGR01515">
    <property type="entry name" value="branching_enzym"/>
    <property type="match status" value="1"/>
</dbReference>
<dbReference type="Gene3D" id="3.90.1200.10">
    <property type="match status" value="1"/>
</dbReference>
<comment type="catalytic activity">
    <reaction evidence="1 15">
        <text>Transfers a segment of a (1-&gt;4)-alpha-D-glucan chain to a primary hydroxy group in a similar glucan chain.</text>
        <dbReference type="EC" id="2.4.1.18"/>
    </reaction>
</comment>
<evidence type="ECO:0000313" key="18">
    <source>
        <dbReference type="Proteomes" id="UP000246303"/>
    </source>
</evidence>
<proteinExistence type="inferred from homology"/>
<dbReference type="FunFam" id="3.20.20.80:FF:000003">
    <property type="entry name" value="1,4-alpha-glucan branching enzyme GlgB"/>
    <property type="match status" value="1"/>
</dbReference>
<evidence type="ECO:0000259" key="16">
    <source>
        <dbReference type="SMART" id="SM00642"/>
    </source>
</evidence>
<dbReference type="Pfam" id="PF02922">
    <property type="entry name" value="CBM_48"/>
    <property type="match status" value="1"/>
</dbReference>
<dbReference type="SUPFAM" id="SSF81296">
    <property type="entry name" value="E set domains"/>
    <property type="match status" value="2"/>
</dbReference>
<dbReference type="Pfam" id="PF01636">
    <property type="entry name" value="APH"/>
    <property type="match status" value="1"/>
</dbReference>
<dbReference type="HAMAP" id="MF_00685">
    <property type="entry name" value="GlgB"/>
    <property type="match status" value="1"/>
</dbReference>
<dbReference type="OrthoDB" id="9800174at2"/>
<dbReference type="InterPro" id="IPR006047">
    <property type="entry name" value="GH13_cat_dom"/>
</dbReference>
<evidence type="ECO:0000256" key="1">
    <source>
        <dbReference type="ARBA" id="ARBA00000826"/>
    </source>
</evidence>
<dbReference type="GO" id="GO:0043169">
    <property type="term" value="F:cation binding"/>
    <property type="evidence" value="ECO:0007669"/>
    <property type="project" value="InterPro"/>
</dbReference>
<dbReference type="SUPFAM" id="SSF51011">
    <property type="entry name" value="Glycosyl hydrolase domain"/>
    <property type="match status" value="1"/>
</dbReference>
<keyword evidence="7 15" id="KW-0328">Glycosyltransferase</keyword>
<dbReference type="InterPro" id="IPR044143">
    <property type="entry name" value="GlgB_N_E_set_prok"/>
</dbReference>
<dbReference type="GO" id="GO:0016301">
    <property type="term" value="F:kinase activity"/>
    <property type="evidence" value="ECO:0007669"/>
    <property type="project" value="UniProtKB-KW"/>
</dbReference>
<dbReference type="GO" id="GO:0005829">
    <property type="term" value="C:cytosol"/>
    <property type="evidence" value="ECO:0007669"/>
    <property type="project" value="TreeGrafter"/>
</dbReference>
<dbReference type="GO" id="GO:0003844">
    <property type="term" value="F:1,4-alpha-glucan branching enzyme activity"/>
    <property type="evidence" value="ECO:0007669"/>
    <property type="project" value="UniProtKB-UniRule"/>
</dbReference>
<dbReference type="InterPro" id="IPR002575">
    <property type="entry name" value="Aminoglycoside_PTrfase"/>
</dbReference>
<dbReference type="Pfam" id="PF02806">
    <property type="entry name" value="Alpha-amylase_C"/>
    <property type="match status" value="1"/>
</dbReference>
<dbReference type="Gene3D" id="3.20.20.80">
    <property type="entry name" value="Glycosidases"/>
    <property type="match status" value="1"/>
</dbReference>
<dbReference type="NCBIfam" id="NF003811">
    <property type="entry name" value="PRK05402.1"/>
    <property type="match status" value="1"/>
</dbReference>
<evidence type="ECO:0000256" key="3">
    <source>
        <dbReference type="ARBA" id="ARBA00006219"/>
    </source>
</evidence>
<dbReference type="PANTHER" id="PTHR43651">
    <property type="entry name" value="1,4-ALPHA-GLUCAN-BRANCHING ENZYME"/>
    <property type="match status" value="1"/>
</dbReference>
<dbReference type="Proteomes" id="UP000246303">
    <property type="component" value="Unassembled WGS sequence"/>
</dbReference>
<dbReference type="AlphaFoldDB" id="A0A2V3DVH4"/>
<dbReference type="FunFam" id="2.60.40.1180:FF:000002">
    <property type="entry name" value="1,4-alpha-glucan branching enzyme GlgB"/>
    <property type="match status" value="1"/>
</dbReference>
<comment type="subunit">
    <text evidence="5 15">Monomer.</text>
</comment>
<evidence type="ECO:0000256" key="2">
    <source>
        <dbReference type="ARBA" id="ARBA00004964"/>
    </source>
</evidence>
<dbReference type="Gene3D" id="2.60.40.10">
    <property type="entry name" value="Immunoglobulins"/>
    <property type="match status" value="2"/>
</dbReference>
<dbReference type="InterPro" id="IPR004193">
    <property type="entry name" value="Glyco_hydro_13_N"/>
</dbReference>
<dbReference type="RefSeq" id="WP_110104965.1">
    <property type="nucleotide sequence ID" value="NZ_JACBZZ010000001.1"/>
</dbReference>
<dbReference type="InterPro" id="IPR014756">
    <property type="entry name" value="Ig_E-set"/>
</dbReference>
<evidence type="ECO:0000313" key="17">
    <source>
        <dbReference type="EMBL" id="PXA66651.1"/>
    </source>
</evidence>
<keyword evidence="12 15" id="KW-0320">Glycogen biosynthesis</keyword>
<accession>A0A2V3DVH4</accession>
<dbReference type="NCBIfam" id="NF008967">
    <property type="entry name" value="PRK12313.1"/>
    <property type="match status" value="1"/>
</dbReference>
<dbReference type="InterPro" id="IPR013783">
    <property type="entry name" value="Ig-like_fold"/>
</dbReference>
<keyword evidence="13 15" id="KW-0119">Carbohydrate metabolism</keyword>
<dbReference type="InterPro" id="IPR013780">
    <property type="entry name" value="Glyco_hydro_b"/>
</dbReference>
<evidence type="ECO:0000256" key="11">
    <source>
        <dbReference type="ARBA" id="ARBA00022840"/>
    </source>
</evidence>
<dbReference type="InterPro" id="IPR017853">
    <property type="entry name" value="GH"/>
</dbReference>
<dbReference type="SUPFAM" id="SSF56112">
    <property type="entry name" value="Protein kinase-like (PK-like)"/>
    <property type="match status" value="1"/>
</dbReference>
<keyword evidence="8 15" id="KW-0808">Transferase</keyword>
<comment type="pathway">
    <text evidence="2 15">Glycan biosynthesis; glycogen biosynthesis.</text>
</comment>
<dbReference type="InterPro" id="IPR006407">
    <property type="entry name" value="GlgB"/>
</dbReference>
<evidence type="ECO:0000256" key="9">
    <source>
        <dbReference type="ARBA" id="ARBA00022741"/>
    </source>
</evidence>
<evidence type="ECO:0000256" key="14">
    <source>
        <dbReference type="ARBA" id="ARBA00049067"/>
    </source>
</evidence>
<protein>
    <recommendedName>
        <fullName evidence="15">1,4-alpha-glucan branching enzyme GlgB</fullName>
        <ecNumber evidence="15">2.4.1.18</ecNumber>
    </recommendedName>
    <alternativeName>
        <fullName evidence="15">1,4-alpha-D-glucan:1,4-alpha-D-glucan 6-glucosyl-transferase</fullName>
    </alternativeName>
    <alternativeName>
        <fullName evidence="15">Alpha-(1-&gt;4)-glucan branching enzyme</fullName>
    </alternativeName>
    <alternativeName>
        <fullName evidence="15">Glycogen branching enzyme</fullName>
        <shortName evidence="15">BE</shortName>
    </alternativeName>
</protein>
<keyword evidence="9" id="KW-0547">Nucleotide-binding</keyword>
<keyword evidence="11" id="KW-0067">ATP-binding</keyword>
<comment type="caution">
    <text evidence="17">The sequence shown here is derived from an EMBL/GenBank/DDBJ whole genome shotgun (WGS) entry which is preliminary data.</text>
</comment>
<dbReference type="GO" id="GO:0004553">
    <property type="term" value="F:hydrolase activity, hydrolyzing O-glycosyl compounds"/>
    <property type="evidence" value="ECO:0007669"/>
    <property type="project" value="InterPro"/>
</dbReference>
<dbReference type="SMART" id="SM00642">
    <property type="entry name" value="Aamy"/>
    <property type="match status" value="1"/>
</dbReference>
<dbReference type="InterPro" id="IPR011009">
    <property type="entry name" value="Kinase-like_dom_sf"/>
</dbReference>
<comment type="similarity">
    <text evidence="4 15">Belongs to the glycosyl hydrolase 13 family. GlgB subfamily.</text>
</comment>
<dbReference type="CDD" id="cd02855">
    <property type="entry name" value="E_set_GBE_prok_N"/>
    <property type="match status" value="1"/>
</dbReference>
<keyword evidence="10" id="KW-0418">Kinase</keyword>
<dbReference type="Gene3D" id="2.60.40.1180">
    <property type="entry name" value="Golgi alpha-mannosidase II"/>
    <property type="match status" value="1"/>
</dbReference>
<dbReference type="GO" id="GO:0005524">
    <property type="term" value="F:ATP binding"/>
    <property type="evidence" value="ECO:0007669"/>
    <property type="project" value="UniProtKB-KW"/>
</dbReference>
<comment type="similarity">
    <text evidence="3">Belongs to the aminoglycoside phosphotransferase family.</text>
</comment>
<gene>
    <name evidence="15" type="primary">glgB</name>
    <name evidence="17" type="ORF">CVS29_03430</name>
</gene>
<feature type="domain" description="Glycosyl hydrolase family 13 catalytic" evidence="16">
    <location>
        <begin position="757"/>
        <end position="1108"/>
    </location>
</feature>
<feature type="active site" description="Proton donor" evidence="15">
    <location>
        <position position="962"/>
    </location>
</feature>
<dbReference type="InterPro" id="IPR006048">
    <property type="entry name" value="A-amylase/branching_C"/>
</dbReference>
<comment type="function">
    <text evidence="15">Catalyzes the formation of the alpha-1,6-glucosidic linkages in glycogen by scission of a 1,4-alpha-linked oligosaccharide from growing alpha-1,4-glucan chains and the subsequent attachment of the oligosaccharide to the alpha-1,6 position.</text>
</comment>
<dbReference type="PANTHER" id="PTHR43651:SF3">
    <property type="entry name" value="1,4-ALPHA-GLUCAN-BRANCHING ENZYME"/>
    <property type="match status" value="1"/>
</dbReference>
<dbReference type="EC" id="2.4.1.18" evidence="15"/>
<evidence type="ECO:0000256" key="6">
    <source>
        <dbReference type="ARBA" id="ARBA00022600"/>
    </source>
</evidence>
<evidence type="ECO:0000256" key="13">
    <source>
        <dbReference type="ARBA" id="ARBA00023277"/>
    </source>
</evidence>
<evidence type="ECO:0000256" key="10">
    <source>
        <dbReference type="ARBA" id="ARBA00022777"/>
    </source>
</evidence>
<evidence type="ECO:0000256" key="8">
    <source>
        <dbReference type="ARBA" id="ARBA00022679"/>
    </source>
</evidence>
<comment type="catalytic activity">
    <reaction evidence="14">
        <text>D-maltose + ATP = alpha-maltose 1-phosphate + ADP + H(+)</text>
        <dbReference type="Rhea" id="RHEA:31915"/>
        <dbReference type="ChEBI" id="CHEBI:15378"/>
        <dbReference type="ChEBI" id="CHEBI:17306"/>
        <dbReference type="ChEBI" id="CHEBI:30616"/>
        <dbReference type="ChEBI" id="CHEBI:63576"/>
        <dbReference type="ChEBI" id="CHEBI:456216"/>
        <dbReference type="EC" id="2.7.1.175"/>
    </reaction>
</comment>
<evidence type="ECO:0000256" key="12">
    <source>
        <dbReference type="ARBA" id="ARBA00023056"/>
    </source>
</evidence>
<dbReference type="SUPFAM" id="SSF51445">
    <property type="entry name" value="(Trans)glycosidases"/>
    <property type="match status" value="1"/>
</dbReference>
<evidence type="ECO:0000256" key="7">
    <source>
        <dbReference type="ARBA" id="ARBA00022676"/>
    </source>
</evidence>
<dbReference type="Pfam" id="PF22019">
    <property type="entry name" value="GlgB_N"/>
    <property type="match status" value="1"/>
</dbReference>
<keyword evidence="6 15" id="KW-0321">Glycogen metabolism</keyword>
<dbReference type="Pfam" id="PF18085">
    <property type="entry name" value="Mak_N_cap"/>
    <property type="match status" value="1"/>
</dbReference>
<organism evidence="17 18">
    <name type="scientific">Arthrobacter psychrochitiniphilus</name>
    <dbReference type="NCBI Taxonomy" id="291045"/>
    <lineage>
        <taxon>Bacteria</taxon>
        <taxon>Bacillati</taxon>
        <taxon>Actinomycetota</taxon>
        <taxon>Actinomycetes</taxon>
        <taxon>Micrococcales</taxon>
        <taxon>Micrococcaceae</taxon>
        <taxon>Arthrobacter</taxon>
    </lineage>
</organism>
<sequence>MAASLLDLLGTWLPHQRWYPRKDVDGEQMVIESELELPSLTRGISFRVVFVRVGPADSEVAPSEHLSPAQHHASSGFLLQVPLTFHHTSGFSSAVSEQLCDAEVPGVEIGHVAGARVYDALADPAFLRAWLELLGGSAKSGTLGAGTSGMGVRGWSDDRLAHLLGANSVSRSGVSHVRVVGTEQSNTSVIFELAGEPLIAKFFRVLQQGVHPEQEIGRALAGLTGRSAVPQVPALRLSVENVRNDTTLFVVHDFVPGAVDGWTFALAAAAEGADFSEQAQAMGEALAEVHRGLAESMGAHSQDSAGVTEFIGGLSARLRAGWGLAGSAVGAYSGQFQDVLAHLDQINQLPPLQRIHGDLHLGQLLHQEVLGAGQWHVLDFEGEPLRPLADRGQADVVLRDVVGMLRSFEYAGAQAASTAETSQLAAAAWAKSASAAFIAGYESRSGTTTGQNSALFTALWLDKALYEVVYELQNRPTWVWVPVNAVRELFESRESGVDVGLNELAPMAVDADVLARISEGTYYAPHSVLGGHLGSEGFATIRTLRHLAQSAHVVTSTESYPMSHEQGGIWVAVVPVDDSGRVPDYRLDVQYADGVHRCDDPYRYMPTVGELDMHLIGEGRHETLWTVLGAHVKRYHSELGEVSGVSFAVWVPGVQAVRVIGEFNSWDGRAHAMRSLGSSGIWELFIPDVAAGECYKFEILTEAGAWLQKADPMAYGTEVPPLTASCVVESRYAFQDGDWMAQRAKTDPHNAPMSVYEVHLGSWRPGLSYVELAKELVEYVQWLGFTHVELMPVAEHPFGGSWGYQVTSYFAPTSRFGHPDQFRHLVDALHQAGIGVIMDWVPAHFPKDEWALAKFNGGPQYEHADPRLGEHPDWGTLIFDFGRNEVRNFLVANALYWFEEFHIDGLRVDAVASMLYLDYSRDDGAWSPNRFGGRENLEAISFLQEMNATAYRRNPGIVTIAEESTAFPGVTAPTSGGGLGFGIKWNMGWMHDSLTYMAEDPINRGWHHNQITFSLAYAFTESFLLPISHDEVVHGKGSLLRKMPGDRWQQLANLRAYLAFQWAHPGKQLIFMGTEFGQEAEWSEQHGLDWWLAENPAHSGIQELVKDLNASYVNTPALYELDNVADGFSWLNGGDTENNVLSFIRWDKAGNPLVCIINFAGVAYEGYRVGLPSAGVWRESLNTDLSIYGGSDVRNVGDLQAEELPWDGRDASLRLRVPPLSAVYLLPAEPSGL</sequence>
<keyword evidence="18" id="KW-1185">Reference proteome</keyword>
<name>A0A2V3DVH4_9MICC</name>
<dbReference type="InterPro" id="IPR054169">
    <property type="entry name" value="GlgB_N"/>
</dbReference>
<evidence type="ECO:0000256" key="15">
    <source>
        <dbReference type="HAMAP-Rule" id="MF_00685"/>
    </source>
</evidence>
<dbReference type="UniPathway" id="UPA00164"/>
<evidence type="ECO:0000256" key="5">
    <source>
        <dbReference type="ARBA" id="ARBA00011245"/>
    </source>
</evidence>
<feature type="active site" description="Nucleophile" evidence="15">
    <location>
        <position position="909"/>
    </location>
</feature>
<evidence type="ECO:0000256" key="4">
    <source>
        <dbReference type="ARBA" id="ARBA00009000"/>
    </source>
</evidence>
<dbReference type="EMBL" id="QHLZ01000002">
    <property type="protein sequence ID" value="PXA66651.1"/>
    <property type="molecule type" value="Genomic_DNA"/>
</dbReference>
<dbReference type="CDD" id="cd11322">
    <property type="entry name" value="AmyAc_Glg_BE"/>
    <property type="match status" value="1"/>
</dbReference>
<dbReference type="GO" id="GO:0005978">
    <property type="term" value="P:glycogen biosynthetic process"/>
    <property type="evidence" value="ECO:0007669"/>
    <property type="project" value="UniProtKB-UniRule"/>
</dbReference>